<dbReference type="Pfam" id="PF00567">
    <property type="entry name" value="TUDOR"/>
    <property type="match status" value="1"/>
</dbReference>
<organism evidence="3 4">
    <name type="scientific">Merluccius polli</name>
    <name type="common">Benguela hake</name>
    <name type="synonym">Merluccius cadenati</name>
    <dbReference type="NCBI Taxonomy" id="89951"/>
    <lineage>
        <taxon>Eukaryota</taxon>
        <taxon>Metazoa</taxon>
        <taxon>Chordata</taxon>
        <taxon>Craniata</taxon>
        <taxon>Vertebrata</taxon>
        <taxon>Euteleostomi</taxon>
        <taxon>Actinopterygii</taxon>
        <taxon>Neopterygii</taxon>
        <taxon>Teleostei</taxon>
        <taxon>Neoteleostei</taxon>
        <taxon>Acanthomorphata</taxon>
        <taxon>Zeiogadaria</taxon>
        <taxon>Gadariae</taxon>
        <taxon>Gadiformes</taxon>
        <taxon>Gadoidei</taxon>
        <taxon>Merlucciidae</taxon>
        <taxon>Merluccius</taxon>
    </lineage>
</organism>
<reference evidence="3" key="1">
    <citation type="journal article" date="2023" name="Front. Mar. Sci.">
        <title>A new Merluccius polli reference genome to investigate the effects of global change in West African waters.</title>
        <authorList>
            <person name="Mateo J.L."/>
            <person name="Blanco-Fernandez C."/>
            <person name="Garcia-Vazquez E."/>
            <person name="Machado-Schiaffino G."/>
        </authorList>
    </citation>
    <scope>NUCLEOTIDE SEQUENCE</scope>
    <source>
        <strain evidence="3">C29</strain>
        <tissue evidence="3">Fin</tissue>
    </source>
</reference>
<protein>
    <submittedName>
        <fullName evidence="3">RING finger protein 17</fullName>
    </submittedName>
</protein>
<proteinExistence type="predicted"/>
<accession>A0AA47N5J0</accession>
<dbReference type="SUPFAM" id="SSF63748">
    <property type="entry name" value="Tudor/PWWP/MBT"/>
    <property type="match status" value="1"/>
</dbReference>
<feature type="region of interest" description="Disordered" evidence="1">
    <location>
        <begin position="1"/>
        <end position="92"/>
    </location>
</feature>
<dbReference type="AlphaFoldDB" id="A0AA47N5J0"/>
<sequence>MKRERESYRPLDEERERESYRPLDEERERESYRPLDEERERESYRPLDEERERESYRPLDEERERESYRPLDEERERESYRPLDEERERESYRPLDEERERVGRAWQKDAVGLLRELLLQRCVDVQVLEVPADPRGLVTVEIFLDGLSLSRILCHQQHVYMDMKLLSQQVSLVTSYPQPSLTTLDQFIHVNIILHQVATLNSKLKLIFLQVQTSAPCLPILDHWDISTEGLGVPQGTALGPFISPSLPPEGSRFRVKVKHVCTPNEIFWSSGLAVAHLIVSRVSLGVYMEGQALPPTQCRHGDMFHSGAVKKRHSATVALCGENPAVRLTYGLFLWPLESSVEADEGLDQMSRVTVAELPPCLSFFPLGGACIAEYRDGRYYRAKLMEFCSLDPIMILVQHVDYGSNDTLPTSK</sequence>
<dbReference type="Gene3D" id="2.30.30.140">
    <property type="match status" value="1"/>
</dbReference>
<dbReference type="InterPro" id="IPR002999">
    <property type="entry name" value="Tudor"/>
</dbReference>
<evidence type="ECO:0000313" key="3">
    <source>
        <dbReference type="EMBL" id="KAK0152639.1"/>
    </source>
</evidence>
<dbReference type="PANTHER" id="PTHR16442">
    <property type="entry name" value="RING FINGER PROTEIN 17"/>
    <property type="match status" value="1"/>
</dbReference>
<comment type="caution">
    <text evidence="3">The sequence shown here is derived from an EMBL/GenBank/DDBJ whole genome shotgun (WGS) entry which is preliminary data.</text>
</comment>
<dbReference type="Proteomes" id="UP001174136">
    <property type="component" value="Unassembled WGS sequence"/>
</dbReference>
<evidence type="ECO:0000259" key="2">
    <source>
        <dbReference type="PROSITE" id="PS50304"/>
    </source>
</evidence>
<evidence type="ECO:0000313" key="4">
    <source>
        <dbReference type="Proteomes" id="UP001174136"/>
    </source>
</evidence>
<evidence type="ECO:0000256" key="1">
    <source>
        <dbReference type="SAM" id="MobiDB-lite"/>
    </source>
</evidence>
<dbReference type="PROSITE" id="PS50304">
    <property type="entry name" value="TUDOR"/>
    <property type="match status" value="1"/>
</dbReference>
<dbReference type="PANTHER" id="PTHR16442:SF1">
    <property type="entry name" value="RING FINGER PROTEIN 17"/>
    <property type="match status" value="1"/>
</dbReference>
<name>A0AA47N5J0_MERPO</name>
<dbReference type="EMBL" id="JAOPHQ010000929">
    <property type="protein sequence ID" value="KAK0152639.1"/>
    <property type="molecule type" value="Genomic_DNA"/>
</dbReference>
<gene>
    <name evidence="3" type="primary">RNF17_1</name>
    <name evidence="3" type="ORF">N1851_005836</name>
</gene>
<feature type="domain" description="Tudor" evidence="2">
    <location>
        <begin position="365"/>
        <end position="414"/>
    </location>
</feature>
<keyword evidence="4" id="KW-1185">Reference proteome</keyword>